<proteinExistence type="predicted"/>
<accession>A0A6C0FA62</accession>
<dbReference type="AlphaFoldDB" id="A0A6C0FA62"/>
<evidence type="ECO:0000313" key="1">
    <source>
        <dbReference type="EMBL" id="QHT36045.1"/>
    </source>
</evidence>
<organism evidence="1">
    <name type="scientific">viral metagenome</name>
    <dbReference type="NCBI Taxonomy" id="1070528"/>
    <lineage>
        <taxon>unclassified sequences</taxon>
        <taxon>metagenomes</taxon>
        <taxon>organismal metagenomes</taxon>
    </lineage>
</organism>
<protein>
    <submittedName>
        <fullName evidence="1">Uncharacterized protein</fullName>
    </submittedName>
</protein>
<reference evidence="1" key="1">
    <citation type="journal article" date="2020" name="Nature">
        <title>Giant virus diversity and host interactions through global metagenomics.</title>
        <authorList>
            <person name="Schulz F."/>
            <person name="Roux S."/>
            <person name="Paez-Espino D."/>
            <person name="Jungbluth S."/>
            <person name="Walsh D.A."/>
            <person name="Denef V.J."/>
            <person name="McMahon K.D."/>
            <person name="Konstantinidis K.T."/>
            <person name="Eloe-Fadrosh E.A."/>
            <person name="Kyrpides N.C."/>
            <person name="Woyke T."/>
        </authorList>
    </citation>
    <scope>NUCLEOTIDE SEQUENCE</scope>
    <source>
        <strain evidence="1">GVMAG-M-3300009182-46</strain>
    </source>
</reference>
<name>A0A6C0FA62_9ZZZZ</name>
<dbReference type="EMBL" id="MN739029">
    <property type="protein sequence ID" value="QHT36045.1"/>
    <property type="molecule type" value="Genomic_DNA"/>
</dbReference>
<sequence length="44" mass="5495">MMLLKWKEALSPCLKIWQMQPWKEVERKEKVKEREKEPHPFIKS</sequence>